<evidence type="ECO:0000313" key="5">
    <source>
        <dbReference type="Proteomes" id="UP000194977"/>
    </source>
</evidence>
<name>A0A242NG00_9GAMM</name>
<protein>
    <recommendedName>
        <fullName evidence="1">Minor tail T domain-containing protein</fullName>
    </recommendedName>
</protein>
<dbReference type="InterPro" id="IPR009350">
    <property type="entry name" value="Phage_tail_T"/>
</dbReference>
<dbReference type="Proteomes" id="UP000194977">
    <property type="component" value="Unassembled WGS sequence"/>
</dbReference>
<dbReference type="OrthoDB" id="8662049at2"/>
<gene>
    <name evidence="3" type="ORF">B6C91_05230</name>
    <name evidence="2" type="ORF">B6D08_09510</name>
</gene>
<dbReference type="EMBL" id="NARP01000024">
    <property type="protein sequence ID" value="OTP98863.1"/>
    <property type="molecule type" value="Genomic_DNA"/>
</dbReference>
<accession>A0A242NG00</accession>
<evidence type="ECO:0000313" key="4">
    <source>
        <dbReference type="Proteomes" id="UP000194800"/>
    </source>
</evidence>
<keyword evidence="4" id="KW-1185">Reference proteome</keyword>
<feature type="domain" description="Minor tail T" evidence="1">
    <location>
        <begin position="2"/>
        <end position="70"/>
    </location>
</feature>
<evidence type="ECO:0000313" key="2">
    <source>
        <dbReference type="EMBL" id="OTP98863.1"/>
    </source>
</evidence>
<evidence type="ECO:0000313" key="3">
    <source>
        <dbReference type="EMBL" id="OTQ10556.1"/>
    </source>
</evidence>
<evidence type="ECO:0000259" key="1">
    <source>
        <dbReference type="Pfam" id="PF06223"/>
    </source>
</evidence>
<organism evidence="2 5">
    <name type="scientific">Gilliamella apicola</name>
    <dbReference type="NCBI Taxonomy" id="1196095"/>
    <lineage>
        <taxon>Bacteria</taxon>
        <taxon>Pseudomonadati</taxon>
        <taxon>Pseudomonadota</taxon>
        <taxon>Gammaproteobacteria</taxon>
        <taxon>Orbales</taxon>
        <taxon>Orbaceae</taxon>
        <taxon>Gilliamella</taxon>
    </lineage>
</organism>
<reference evidence="4 5" key="1">
    <citation type="submission" date="2017-03" db="EMBL/GenBank/DDBJ databases">
        <title>Comparative genomics of honeybee gut symbionts reveal geographically distinct and subgroup specific antibiotic resistance.</title>
        <authorList>
            <person name="Ludvigsen J."/>
            <person name="Porcellato D."/>
            <person name="Labee-Lund T.M."/>
            <person name="Amdam G.V."/>
            <person name="Rudi K."/>
        </authorList>
    </citation>
    <scope>NUCLEOTIDE SEQUENCE [LARGE SCALE GENOMIC DNA]</scope>
    <source>
        <strain evidence="2 5">A-7-12</strain>
        <strain evidence="3 4">A-9-12</strain>
    </source>
</reference>
<dbReference type="Pfam" id="PF06223">
    <property type="entry name" value="Phage_tail_T"/>
    <property type="match status" value="1"/>
</dbReference>
<dbReference type="Proteomes" id="UP000194800">
    <property type="component" value="Unassembled WGS sequence"/>
</dbReference>
<dbReference type="RefSeq" id="WP_086301240.1">
    <property type="nucleotide sequence ID" value="NZ_CAMLEZ010000001.1"/>
</dbReference>
<comment type="caution">
    <text evidence="2">The sequence shown here is derived from an EMBL/GenBank/DDBJ whole genome shotgun (WGS) entry which is preliminary data.</text>
</comment>
<dbReference type="AlphaFoldDB" id="A0A242NG00"/>
<proteinExistence type="predicted"/>
<dbReference type="EMBL" id="NART01000016">
    <property type="protein sequence ID" value="OTQ10556.1"/>
    <property type="molecule type" value="Genomic_DNA"/>
</dbReference>
<sequence>MSASEFYYWVAFDKLNPIGDERHDWHAAQIASSIYRSQGGKVSFDDCLIKFREEKKEPKEPVSLFDALSNLLGK</sequence>